<feature type="compositionally biased region" description="Pro residues" evidence="1">
    <location>
        <begin position="89"/>
        <end position="98"/>
    </location>
</feature>
<comment type="caution">
    <text evidence="2">The sequence shown here is derived from an EMBL/GenBank/DDBJ whole genome shotgun (WGS) entry which is preliminary data.</text>
</comment>
<evidence type="ECO:0000313" key="2">
    <source>
        <dbReference type="EMBL" id="GHC80571.1"/>
    </source>
</evidence>
<protein>
    <submittedName>
        <fullName evidence="2">Uncharacterized protein</fullName>
    </submittedName>
</protein>
<evidence type="ECO:0000256" key="1">
    <source>
        <dbReference type="SAM" id="MobiDB-lite"/>
    </source>
</evidence>
<name>A0A919C7R1_9ACTN</name>
<feature type="region of interest" description="Disordered" evidence="1">
    <location>
        <begin position="67"/>
        <end position="98"/>
    </location>
</feature>
<reference evidence="2" key="1">
    <citation type="journal article" date="2014" name="Int. J. Syst. Evol. Microbiol.">
        <title>Complete genome sequence of Corynebacterium casei LMG S-19264T (=DSM 44701T), isolated from a smear-ripened cheese.</title>
        <authorList>
            <consortium name="US DOE Joint Genome Institute (JGI-PGF)"/>
            <person name="Walter F."/>
            <person name="Albersmeier A."/>
            <person name="Kalinowski J."/>
            <person name="Ruckert C."/>
        </authorList>
    </citation>
    <scope>NUCLEOTIDE SEQUENCE</scope>
    <source>
        <strain evidence="2">JCM 4637</strain>
    </source>
</reference>
<dbReference type="EMBL" id="BMVC01000001">
    <property type="protein sequence ID" value="GHC80571.1"/>
    <property type="molecule type" value="Genomic_DNA"/>
</dbReference>
<dbReference type="AlphaFoldDB" id="A0A919C7R1"/>
<reference evidence="2" key="2">
    <citation type="submission" date="2020-09" db="EMBL/GenBank/DDBJ databases">
        <authorList>
            <person name="Sun Q."/>
            <person name="Ohkuma M."/>
        </authorList>
    </citation>
    <scope>NUCLEOTIDE SEQUENCE</scope>
    <source>
        <strain evidence="2">JCM 4637</strain>
    </source>
</reference>
<proteinExistence type="predicted"/>
<gene>
    <name evidence="2" type="ORF">GCM10010334_07710</name>
</gene>
<evidence type="ECO:0000313" key="3">
    <source>
        <dbReference type="Proteomes" id="UP000638353"/>
    </source>
</evidence>
<sequence length="98" mass="10188">MIPRYLIDSSALWRVQRDKALLSAWGEVISNDAAPLPLPLVPLGGGAALPLPARPGATPARTLHAGCAHPRALGTPPGTGHVKLRPAGPRGPQPRPFT</sequence>
<dbReference type="Proteomes" id="UP000638353">
    <property type="component" value="Unassembled WGS sequence"/>
</dbReference>
<accession>A0A919C7R1</accession>
<organism evidence="2 3">
    <name type="scientific">Streptomyces finlayi</name>
    <dbReference type="NCBI Taxonomy" id="67296"/>
    <lineage>
        <taxon>Bacteria</taxon>
        <taxon>Bacillati</taxon>
        <taxon>Actinomycetota</taxon>
        <taxon>Actinomycetes</taxon>
        <taxon>Kitasatosporales</taxon>
        <taxon>Streptomycetaceae</taxon>
        <taxon>Streptomyces</taxon>
    </lineage>
</organism>